<organism evidence="3 4">
    <name type="scientific">Funneliformis mosseae</name>
    <name type="common">Endomycorrhizal fungus</name>
    <name type="synonym">Glomus mosseae</name>
    <dbReference type="NCBI Taxonomy" id="27381"/>
    <lineage>
        <taxon>Eukaryota</taxon>
        <taxon>Fungi</taxon>
        <taxon>Fungi incertae sedis</taxon>
        <taxon>Mucoromycota</taxon>
        <taxon>Glomeromycotina</taxon>
        <taxon>Glomeromycetes</taxon>
        <taxon>Glomerales</taxon>
        <taxon>Glomeraceae</taxon>
        <taxon>Funneliformis</taxon>
    </lineage>
</organism>
<evidence type="ECO:0000256" key="1">
    <source>
        <dbReference type="ARBA" id="ARBA00023125"/>
    </source>
</evidence>
<dbReference type="InterPro" id="IPR006600">
    <property type="entry name" value="HTH_CenpB_DNA-bd_dom"/>
</dbReference>
<dbReference type="Gene3D" id="1.10.10.60">
    <property type="entry name" value="Homeodomain-like"/>
    <property type="match status" value="1"/>
</dbReference>
<protein>
    <submittedName>
        <fullName evidence="3">10734_t:CDS:1</fullName>
    </submittedName>
</protein>
<dbReference type="GO" id="GO:0003677">
    <property type="term" value="F:DNA binding"/>
    <property type="evidence" value="ECO:0007669"/>
    <property type="project" value="UniProtKB-KW"/>
</dbReference>
<gene>
    <name evidence="3" type="ORF">FMOSSE_LOCUS428</name>
</gene>
<accession>A0A9N8YP30</accession>
<dbReference type="Pfam" id="PF03221">
    <property type="entry name" value="HTH_Tnp_Tc5"/>
    <property type="match status" value="1"/>
</dbReference>
<dbReference type="EMBL" id="CAJVPP010000040">
    <property type="protein sequence ID" value="CAG8436676.1"/>
    <property type="molecule type" value="Genomic_DNA"/>
</dbReference>
<dbReference type="AlphaFoldDB" id="A0A9N8YP30"/>
<evidence type="ECO:0000259" key="2">
    <source>
        <dbReference type="PROSITE" id="PS51253"/>
    </source>
</evidence>
<evidence type="ECO:0000313" key="3">
    <source>
        <dbReference type="EMBL" id="CAG8436676.1"/>
    </source>
</evidence>
<name>A0A9N8YP30_FUNMO</name>
<dbReference type="InterPro" id="IPR009057">
    <property type="entry name" value="Homeodomain-like_sf"/>
</dbReference>
<proteinExistence type="predicted"/>
<feature type="non-terminal residue" evidence="3">
    <location>
        <position position="1"/>
    </location>
</feature>
<keyword evidence="1" id="KW-0238">DNA-binding</keyword>
<evidence type="ECO:0000313" key="4">
    <source>
        <dbReference type="Proteomes" id="UP000789375"/>
    </source>
</evidence>
<keyword evidence="4" id="KW-1185">Reference proteome</keyword>
<dbReference type="PROSITE" id="PS51253">
    <property type="entry name" value="HTH_CENPB"/>
    <property type="match status" value="1"/>
</dbReference>
<dbReference type="SUPFAM" id="SSF46689">
    <property type="entry name" value="Homeodomain-like"/>
    <property type="match status" value="1"/>
</dbReference>
<reference evidence="3" key="1">
    <citation type="submission" date="2021-06" db="EMBL/GenBank/DDBJ databases">
        <authorList>
            <person name="Kallberg Y."/>
            <person name="Tangrot J."/>
            <person name="Rosling A."/>
        </authorList>
    </citation>
    <scope>NUCLEOTIDE SEQUENCE</scope>
    <source>
        <strain evidence="3">87-6 pot B 2015</strain>
    </source>
</reference>
<sequence>MYKVIDDAVRIWISQFLVANQTLRDDIIQNKAKQFAIKFGITGFTASAGWLTNFKRRNNVRSYIKSGETASEFSLEEINEYRQKISENLSEYLTSHIPLTTDTMTRTALKNAIIKSFDNCIKDCKNWELKYTLQYLEESHIKFDEKDYSFIKQEVINKAIDMRNNSYTTKLITKKAKSIIRKLQSLSKVSNGGMDNRQFQDFQKNYLAIPSHSFILDIKNETIMKLFDKKDQEYIKTYNIMNNPELEDRLMEYLITFNETDISKMRDKINAGIDITPYDPKNHFDYQYVYQVFANLLPRYELRSGDFTQTHLEGWLNSNIWNIIIDSYLIDLYTVEFIRESAEIRSKISRKCDEILRELASIKEYAVNEEGKLFTGKVERNTYQMKVNKLGMDFVKSQHLEIVGFLHLDAEDLIFLIHEVLVAK</sequence>
<comment type="caution">
    <text evidence="3">The sequence shown here is derived from an EMBL/GenBank/DDBJ whole genome shotgun (WGS) entry which is preliminary data.</text>
</comment>
<feature type="domain" description="HTH CENPB-type" evidence="2">
    <location>
        <begin position="1"/>
        <end position="64"/>
    </location>
</feature>
<dbReference type="Proteomes" id="UP000789375">
    <property type="component" value="Unassembled WGS sequence"/>
</dbReference>
<dbReference type="SMART" id="SM00674">
    <property type="entry name" value="CENPB"/>
    <property type="match status" value="1"/>
</dbReference>